<proteinExistence type="predicted"/>
<dbReference type="AlphaFoldDB" id="A0AA88XCI9"/>
<evidence type="ECO:0000313" key="1">
    <source>
        <dbReference type="EMBL" id="KAK3082734.1"/>
    </source>
</evidence>
<dbReference type="Proteomes" id="UP001186944">
    <property type="component" value="Unassembled WGS sequence"/>
</dbReference>
<name>A0AA88XCI9_PINIB</name>
<accession>A0AA88XCI9</accession>
<keyword evidence="2" id="KW-1185">Reference proteome</keyword>
<gene>
    <name evidence="1" type="ORF">FSP39_003809</name>
</gene>
<evidence type="ECO:0000313" key="2">
    <source>
        <dbReference type="Proteomes" id="UP001186944"/>
    </source>
</evidence>
<dbReference type="EMBL" id="VSWD01000014">
    <property type="protein sequence ID" value="KAK3082734.1"/>
    <property type="molecule type" value="Genomic_DNA"/>
</dbReference>
<organism evidence="1 2">
    <name type="scientific">Pinctada imbricata</name>
    <name type="common">Atlantic pearl-oyster</name>
    <name type="synonym">Pinctada martensii</name>
    <dbReference type="NCBI Taxonomy" id="66713"/>
    <lineage>
        <taxon>Eukaryota</taxon>
        <taxon>Metazoa</taxon>
        <taxon>Spiralia</taxon>
        <taxon>Lophotrochozoa</taxon>
        <taxon>Mollusca</taxon>
        <taxon>Bivalvia</taxon>
        <taxon>Autobranchia</taxon>
        <taxon>Pteriomorphia</taxon>
        <taxon>Pterioida</taxon>
        <taxon>Pterioidea</taxon>
        <taxon>Pteriidae</taxon>
        <taxon>Pinctada</taxon>
    </lineage>
</organism>
<sequence length="165" mass="18839">MGISKAAFYGVIINKLKLRSNKERHNTASVLISRTLNDDIQRTLQKVKSRRKRGWWGKVGHVFSSVWHKTIHFIEEHEHEIAEGIEIAVEILHALHGKREALNASKILEKEIHHMNPEKLKVDAHIANITTFLDNEIHFLREHLSVNPHAVGVPNKYTGSLTSAN</sequence>
<comment type="caution">
    <text evidence="1">The sequence shown here is derived from an EMBL/GenBank/DDBJ whole genome shotgun (WGS) entry which is preliminary data.</text>
</comment>
<protein>
    <submittedName>
        <fullName evidence="1">Uncharacterized protein</fullName>
    </submittedName>
</protein>
<reference evidence="1" key="1">
    <citation type="submission" date="2019-08" db="EMBL/GenBank/DDBJ databases">
        <title>The improved chromosome-level genome for the pearl oyster Pinctada fucata martensii using PacBio sequencing and Hi-C.</title>
        <authorList>
            <person name="Zheng Z."/>
        </authorList>
    </citation>
    <scope>NUCLEOTIDE SEQUENCE</scope>
    <source>
        <strain evidence="1">ZZ-2019</strain>
        <tissue evidence="1">Adductor muscle</tissue>
    </source>
</reference>